<feature type="transmembrane region" description="Helical" evidence="7">
    <location>
        <begin position="7"/>
        <end position="24"/>
    </location>
</feature>
<keyword evidence="4 7" id="KW-0812">Transmembrane</keyword>
<keyword evidence="6 7" id="KW-0472">Membrane</keyword>
<evidence type="ECO:0000256" key="5">
    <source>
        <dbReference type="ARBA" id="ARBA00022989"/>
    </source>
</evidence>
<gene>
    <name evidence="9" type="ORF">IGX34_08200</name>
</gene>
<evidence type="ECO:0000256" key="7">
    <source>
        <dbReference type="RuleBase" id="RU365041"/>
    </source>
</evidence>
<feature type="transmembrane region" description="Helical" evidence="7">
    <location>
        <begin position="70"/>
        <end position="89"/>
    </location>
</feature>
<sequence length="241" mass="25411">MIDAFEVFLRIALAAALGAVIGLNRSRKEWAAGMRTHMLVCVGAALAIIVSAFGFHDVLGKNVVLDPSRIAAQVVSGIGFLGAGTIMFLQREQIIRGLTTAAGLWATASVGLAAGSGMVAAAVIATAVIWLILAMLKPLERKLSAWGRPASGPPRLRLRLSDTAALGSVEAIVSRGHLPLRKIVLRRQEDGDDLVDLIFGPALRNDQLVNLADALRELEGLQSVSFESASRTPPSPPPPTD</sequence>
<evidence type="ECO:0000256" key="3">
    <source>
        <dbReference type="ARBA" id="ARBA00022475"/>
    </source>
</evidence>
<evidence type="ECO:0000313" key="9">
    <source>
        <dbReference type="EMBL" id="MBE1160368.1"/>
    </source>
</evidence>
<dbReference type="InterPro" id="IPR049177">
    <property type="entry name" value="MgtC_SapB_SrpB_YhiD_N"/>
</dbReference>
<evidence type="ECO:0000256" key="4">
    <source>
        <dbReference type="ARBA" id="ARBA00022692"/>
    </source>
</evidence>
<evidence type="ECO:0000256" key="2">
    <source>
        <dbReference type="ARBA" id="ARBA00009298"/>
    </source>
</evidence>
<comment type="caution">
    <text evidence="9">The sequence shown here is derived from an EMBL/GenBank/DDBJ whole genome shotgun (WGS) entry which is preliminary data.</text>
</comment>
<comment type="similarity">
    <text evidence="2 7">Belongs to the MgtC/SapB family.</text>
</comment>
<feature type="transmembrane region" description="Helical" evidence="7">
    <location>
        <begin position="118"/>
        <end position="136"/>
    </location>
</feature>
<feature type="transmembrane region" description="Helical" evidence="7">
    <location>
        <begin position="36"/>
        <end position="55"/>
    </location>
</feature>
<keyword evidence="3" id="KW-1003">Cell membrane</keyword>
<accession>A0ABR9G8I5</accession>
<dbReference type="PRINTS" id="PR01837">
    <property type="entry name" value="MGTCSAPBPROT"/>
</dbReference>
<evidence type="ECO:0000259" key="8">
    <source>
        <dbReference type="Pfam" id="PF02308"/>
    </source>
</evidence>
<dbReference type="Proteomes" id="UP000651010">
    <property type="component" value="Unassembled WGS sequence"/>
</dbReference>
<comment type="subcellular location">
    <subcellularLocation>
        <location evidence="7">Cell inner membrane</location>
        <topology evidence="7">Multi-pass membrane protein</topology>
    </subcellularLocation>
    <subcellularLocation>
        <location evidence="1">Cell membrane</location>
        <topology evidence="1">Multi-pass membrane protein</topology>
    </subcellularLocation>
</comment>
<evidence type="ECO:0000256" key="6">
    <source>
        <dbReference type="ARBA" id="ARBA00023136"/>
    </source>
</evidence>
<keyword evidence="10" id="KW-1185">Reference proteome</keyword>
<dbReference type="EMBL" id="JACZZA010000003">
    <property type="protein sequence ID" value="MBE1160368.1"/>
    <property type="molecule type" value="Genomic_DNA"/>
</dbReference>
<dbReference type="Pfam" id="PF02308">
    <property type="entry name" value="MgtC"/>
    <property type="match status" value="1"/>
</dbReference>
<keyword evidence="5 7" id="KW-1133">Transmembrane helix</keyword>
<dbReference type="RefSeq" id="WP_192555219.1">
    <property type="nucleotide sequence ID" value="NZ_JACZZA010000003.1"/>
</dbReference>
<evidence type="ECO:0000313" key="10">
    <source>
        <dbReference type="Proteomes" id="UP000651010"/>
    </source>
</evidence>
<name>A0ABR9G8I5_9GAMM</name>
<dbReference type="InterPro" id="IPR003416">
    <property type="entry name" value="MgtC/SapB/SrpB/YhiD_fam"/>
</dbReference>
<protein>
    <recommendedName>
        <fullName evidence="7">Protein MgtC</fullName>
    </recommendedName>
</protein>
<keyword evidence="7" id="KW-0997">Cell inner membrane</keyword>
<feature type="domain" description="MgtC/SapB/SrpB/YhiD N-terminal" evidence="8">
    <location>
        <begin position="12"/>
        <end position="141"/>
    </location>
</feature>
<evidence type="ECO:0000256" key="1">
    <source>
        <dbReference type="ARBA" id="ARBA00004651"/>
    </source>
</evidence>
<dbReference type="PANTHER" id="PTHR33778:SF1">
    <property type="entry name" value="MAGNESIUM TRANSPORTER YHID-RELATED"/>
    <property type="match status" value="1"/>
</dbReference>
<organism evidence="9 10">
    <name type="scientific">Dyella acidiphila</name>
    <dbReference type="NCBI Taxonomy" id="2775866"/>
    <lineage>
        <taxon>Bacteria</taxon>
        <taxon>Pseudomonadati</taxon>
        <taxon>Pseudomonadota</taxon>
        <taxon>Gammaproteobacteria</taxon>
        <taxon>Lysobacterales</taxon>
        <taxon>Rhodanobacteraceae</taxon>
        <taxon>Dyella</taxon>
    </lineage>
</organism>
<dbReference type="PANTHER" id="PTHR33778">
    <property type="entry name" value="PROTEIN MGTC"/>
    <property type="match status" value="1"/>
</dbReference>
<proteinExistence type="inferred from homology"/>
<reference evidence="9 10" key="1">
    <citation type="submission" date="2020-09" db="EMBL/GenBank/DDBJ databases">
        <title>Dyella sp. 7MK23 isolated from forest soil.</title>
        <authorList>
            <person name="Fu J."/>
        </authorList>
    </citation>
    <scope>NUCLEOTIDE SEQUENCE [LARGE SCALE GENOMIC DNA]</scope>
    <source>
        <strain evidence="9 10">7MK23</strain>
    </source>
</reference>